<sequence>MRLCASFPGLAQELVLSPVSAPCTSLSKSIPRRGQIVAFPCHELCSQVLTQSALLTPPSVFAEKQASGLRRRTWLIDSLVYAISHMPRHAASMGGKCFICKVAGIQAL</sequence>
<keyword evidence="2" id="KW-1185">Reference proteome</keyword>
<dbReference type="AlphaFoldDB" id="A0A8E2B5C9"/>
<proteinExistence type="predicted"/>
<evidence type="ECO:0000313" key="1">
    <source>
        <dbReference type="EMBL" id="OCH92220.1"/>
    </source>
</evidence>
<protein>
    <submittedName>
        <fullName evidence="1">Uncharacterized protein</fullName>
    </submittedName>
</protein>
<evidence type="ECO:0000313" key="2">
    <source>
        <dbReference type="Proteomes" id="UP000250043"/>
    </source>
</evidence>
<gene>
    <name evidence="1" type="ORF">OBBRIDRAFT_464472</name>
</gene>
<dbReference type="Proteomes" id="UP000250043">
    <property type="component" value="Unassembled WGS sequence"/>
</dbReference>
<reference evidence="1 2" key="1">
    <citation type="submission" date="2016-07" db="EMBL/GenBank/DDBJ databases">
        <title>Draft genome of the white-rot fungus Obba rivulosa 3A-2.</title>
        <authorList>
            <consortium name="DOE Joint Genome Institute"/>
            <person name="Miettinen O."/>
            <person name="Riley R."/>
            <person name="Acob R."/>
            <person name="Barry K."/>
            <person name="Cullen D."/>
            <person name="De Vries R."/>
            <person name="Hainaut M."/>
            <person name="Hatakka A."/>
            <person name="Henrissat B."/>
            <person name="Hilden K."/>
            <person name="Kuo R."/>
            <person name="Labutti K."/>
            <person name="Lipzen A."/>
            <person name="Makela M.R."/>
            <person name="Sandor L."/>
            <person name="Spatafora J.W."/>
            <person name="Grigoriev I.V."/>
            <person name="Hibbett D.S."/>
        </authorList>
    </citation>
    <scope>NUCLEOTIDE SEQUENCE [LARGE SCALE GENOMIC DNA]</scope>
    <source>
        <strain evidence="1 2">3A-2</strain>
    </source>
</reference>
<accession>A0A8E2B5C9</accession>
<dbReference type="EMBL" id="KV722372">
    <property type="protein sequence ID" value="OCH92220.1"/>
    <property type="molecule type" value="Genomic_DNA"/>
</dbReference>
<name>A0A8E2B5C9_9APHY</name>
<organism evidence="1 2">
    <name type="scientific">Obba rivulosa</name>
    <dbReference type="NCBI Taxonomy" id="1052685"/>
    <lineage>
        <taxon>Eukaryota</taxon>
        <taxon>Fungi</taxon>
        <taxon>Dikarya</taxon>
        <taxon>Basidiomycota</taxon>
        <taxon>Agaricomycotina</taxon>
        <taxon>Agaricomycetes</taxon>
        <taxon>Polyporales</taxon>
        <taxon>Gelatoporiaceae</taxon>
        <taxon>Obba</taxon>
    </lineage>
</organism>